<organism evidence="6 7">
    <name type="scientific">Abyssibacter profundi</name>
    <dbReference type="NCBI Taxonomy" id="2182787"/>
    <lineage>
        <taxon>Bacteria</taxon>
        <taxon>Pseudomonadati</taxon>
        <taxon>Pseudomonadota</taxon>
        <taxon>Gammaproteobacteria</taxon>
        <taxon>Chromatiales</taxon>
        <taxon>Oceanococcaceae</taxon>
        <taxon>Abyssibacter</taxon>
    </lineage>
</organism>
<dbReference type="GO" id="GO:0009396">
    <property type="term" value="P:folic acid-containing compound biosynthetic process"/>
    <property type="evidence" value="ECO:0007669"/>
    <property type="project" value="TreeGrafter"/>
</dbReference>
<name>A0A363UNU8_9GAMM</name>
<evidence type="ECO:0000313" key="7">
    <source>
        <dbReference type="Proteomes" id="UP000251800"/>
    </source>
</evidence>
<keyword evidence="5" id="KW-0460">Magnesium</keyword>
<proteinExistence type="inferred from homology"/>
<evidence type="ECO:0000313" key="6">
    <source>
        <dbReference type="EMBL" id="PWN57112.1"/>
    </source>
</evidence>
<evidence type="ECO:0000256" key="1">
    <source>
        <dbReference type="ARBA" id="ARBA00010638"/>
    </source>
</evidence>
<comment type="catalytic activity">
    <reaction evidence="5">
        <text>(6S)-5-formyl-5,6,7,8-tetrahydrofolate + ATP = (6R)-5,10-methenyltetrahydrofolate + ADP + phosphate</text>
        <dbReference type="Rhea" id="RHEA:10488"/>
        <dbReference type="ChEBI" id="CHEBI:30616"/>
        <dbReference type="ChEBI" id="CHEBI:43474"/>
        <dbReference type="ChEBI" id="CHEBI:57455"/>
        <dbReference type="ChEBI" id="CHEBI:57457"/>
        <dbReference type="ChEBI" id="CHEBI:456216"/>
        <dbReference type="EC" id="6.3.3.2"/>
    </reaction>
</comment>
<dbReference type="GO" id="GO:0030272">
    <property type="term" value="F:5-formyltetrahydrofolate cyclo-ligase activity"/>
    <property type="evidence" value="ECO:0007669"/>
    <property type="project" value="UniProtKB-EC"/>
</dbReference>
<dbReference type="InterPro" id="IPR024185">
    <property type="entry name" value="FTHF_cligase-like_sf"/>
</dbReference>
<feature type="binding site" evidence="4">
    <location>
        <begin position="11"/>
        <end position="15"/>
    </location>
    <ligand>
        <name>ATP</name>
        <dbReference type="ChEBI" id="CHEBI:30616"/>
    </ligand>
</feature>
<evidence type="ECO:0000256" key="2">
    <source>
        <dbReference type="ARBA" id="ARBA00022741"/>
    </source>
</evidence>
<dbReference type="InterPro" id="IPR002698">
    <property type="entry name" value="FTHF_cligase"/>
</dbReference>
<dbReference type="OrthoDB" id="9801938at2"/>
<dbReference type="Gene3D" id="3.40.50.10420">
    <property type="entry name" value="NagB/RpiA/CoA transferase-like"/>
    <property type="match status" value="1"/>
</dbReference>
<dbReference type="EMBL" id="QEQK01000003">
    <property type="protein sequence ID" value="PWN57112.1"/>
    <property type="molecule type" value="Genomic_DNA"/>
</dbReference>
<comment type="cofactor">
    <cofactor evidence="5">
        <name>Mg(2+)</name>
        <dbReference type="ChEBI" id="CHEBI:18420"/>
    </cofactor>
</comment>
<feature type="binding site" evidence="4">
    <location>
        <position position="62"/>
    </location>
    <ligand>
        <name>substrate</name>
    </ligand>
</feature>
<dbReference type="GO" id="GO:0035999">
    <property type="term" value="P:tetrahydrofolate interconversion"/>
    <property type="evidence" value="ECO:0007669"/>
    <property type="project" value="TreeGrafter"/>
</dbReference>
<dbReference type="PIRSF" id="PIRSF006806">
    <property type="entry name" value="FTHF_cligase"/>
    <property type="match status" value="1"/>
</dbReference>
<evidence type="ECO:0000256" key="4">
    <source>
        <dbReference type="PIRSR" id="PIRSR006806-1"/>
    </source>
</evidence>
<comment type="caution">
    <text evidence="6">The sequence shown here is derived from an EMBL/GenBank/DDBJ whole genome shotgun (WGS) entry which is preliminary data.</text>
</comment>
<comment type="similarity">
    <text evidence="1 5">Belongs to the 5-formyltetrahydrofolate cyclo-ligase family.</text>
</comment>
<dbReference type="SUPFAM" id="SSF100950">
    <property type="entry name" value="NagB/RpiA/CoA transferase-like"/>
    <property type="match status" value="1"/>
</dbReference>
<dbReference type="GO" id="GO:0046872">
    <property type="term" value="F:metal ion binding"/>
    <property type="evidence" value="ECO:0007669"/>
    <property type="project" value="UniProtKB-KW"/>
</dbReference>
<gene>
    <name evidence="6" type="ORF">DEH80_04055</name>
</gene>
<dbReference type="EC" id="6.3.3.2" evidence="5"/>
<dbReference type="RefSeq" id="WP_109719192.1">
    <property type="nucleotide sequence ID" value="NZ_QEQK01000003.1"/>
</dbReference>
<dbReference type="PANTHER" id="PTHR23407:SF1">
    <property type="entry name" value="5-FORMYLTETRAHYDROFOLATE CYCLO-LIGASE"/>
    <property type="match status" value="1"/>
</dbReference>
<dbReference type="GO" id="GO:0005524">
    <property type="term" value="F:ATP binding"/>
    <property type="evidence" value="ECO:0007669"/>
    <property type="project" value="UniProtKB-KW"/>
</dbReference>
<dbReference type="InterPro" id="IPR037171">
    <property type="entry name" value="NagB/RpiA_transferase-like"/>
</dbReference>
<keyword evidence="7" id="KW-1185">Reference proteome</keyword>
<accession>A0A363UNU8</accession>
<dbReference type="AlphaFoldDB" id="A0A363UNU8"/>
<dbReference type="Pfam" id="PF01812">
    <property type="entry name" value="5-FTHF_cyc-lig"/>
    <property type="match status" value="1"/>
</dbReference>
<protein>
    <recommendedName>
        <fullName evidence="5">5-formyltetrahydrofolate cyclo-ligase</fullName>
        <ecNumber evidence="5">6.3.3.2</ecNumber>
    </recommendedName>
</protein>
<feature type="binding site" evidence="4">
    <location>
        <position position="57"/>
    </location>
    <ligand>
        <name>substrate</name>
    </ligand>
</feature>
<evidence type="ECO:0000256" key="3">
    <source>
        <dbReference type="ARBA" id="ARBA00022840"/>
    </source>
</evidence>
<reference evidence="6 7" key="1">
    <citation type="submission" date="2018-05" db="EMBL/GenBank/DDBJ databases">
        <title>Abyssibacter profundi OUC007T gen. nov., sp. nov, a marine bacterium isolated from seawater of the Mariana Trench.</title>
        <authorList>
            <person name="Zhou S."/>
        </authorList>
    </citation>
    <scope>NUCLEOTIDE SEQUENCE [LARGE SCALE GENOMIC DNA]</scope>
    <source>
        <strain evidence="6 7">OUC007</strain>
    </source>
</reference>
<keyword evidence="6" id="KW-0436">Ligase</keyword>
<dbReference type="NCBIfam" id="TIGR02727">
    <property type="entry name" value="MTHFS_bact"/>
    <property type="match status" value="1"/>
</dbReference>
<keyword evidence="2 4" id="KW-0547">Nucleotide-binding</keyword>
<evidence type="ECO:0000256" key="5">
    <source>
        <dbReference type="RuleBase" id="RU361279"/>
    </source>
</evidence>
<sequence>MPSPVSISEARRDLRRQLLQARRAVDDTQRDQLRQSSERLARQHVWLRRASRVAAYLSLPSEAPTDRLLDTLYGLGKQVFLPRVVGRRMYFVPYVPGARMQAHRLGMTQPHGPRLTALQLLDVVILPLVGFDRLGNRMGLGGGFYDRCFSSRLRSSHWPRPRLIGLAFEAQAVDRLPVEPHDVPLDAVITEQGITPFRRSR</sequence>
<dbReference type="PANTHER" id="PTHR23407">
    <property type="entry name" value="ATPASE INHIBITOR/5-FORMYLTETRAHYDROFOLATE CYCLO-LIGASE"/>
    <property type="match status" value="1"/>
</dbReference>
<keyword evidence="5" id="KW-0479">Metal-binding</keyword>
<feature type="binding site" evidence="4">
    <location>
        <begin position="137"/>
        <end position="145"/>
    </location>
    <ligand>
        <name>ATP</name>
        <dbReference type="ChEBI" id="CHEBI:30616"/>
    </ligand>
</feature>
<keyword evidence="3 4" id="KW-0067">ATP-binding</keyword>
<dbReference type="Proteomes" id="UP000251800">
    <property type="component" value="Unassembled WGS sequence"/>
</dbReference>